<evidence type="ECO:0000256" key="1">
    <source>
        <dbReference type="SAM" id="MobiDB-lite"/>
    </source>
</evidence>
<accession>A0A8H7P4L8</accession>
<protein>
    <submittedName>
        <fullName evidence="2">Uncharacterized protein</fullName>
    </submittedName>
</protein>
<gene>
    <name evidence="2" type="ORF">IEO21_04089</name>
</gene>
<dbReference type="AlphaFoldDB" id="A0A8H7P4L8"/>
<name>A0A8H7P4L8_9APHY</name>
<evidence type="ECO:0000313" key="3">
    <source>
        <dbReference type="Proteomes" id="UP000639403"/>
    </source>
</evidence>
<feature type="compositionally biased region" description="Low complexity" evidence="1">
    <location>
        <begin position="19"/>
        <end position="39"/>
    </location>
</feature>
<reference evidence="2" key="2">
    <citation type="journal article" name="Front. Microbiol.">
        <title>Degradative Capacity of Two Strains of Rhodonia placenta: From Phenotype to Genotype.</title>
        <authorList>
            <person name="Kolle M."/>
            <person name="Horta M.A.C."/>
            <person name="Nowrousian M."/>
            <person name="Ohm R.A."/>
            <person name="Benz J.P."/>
            <person name="Pilgard A."/>
        </authorList>
    </citation>
    <scope>NUCLEOTIDE SEQUENCE</scope>
    <source>
        <strain evidence="2">FPRL280</strain>
    </source>
</reference>
<proteinExistence type="predicted"/>
<dbReference type="Proteomes" id="UP000639403">
    <property type="component" value="Unassembled WGS sequence"/>
</dbReference>
<sequence>MGADQDVRASTERTEAKISSSSTPSLLASPESSSPLESKSSSRSEKASTSPSPAEGLAMSAANFMLESHDMGIELPSSRMQMRKWETSMLDVL</sequence>
<feature type="compositionally biased region" description="Basic and acidic residues" evidence="1">
    <location>
        <begin position="1"/>
        <end position="16"/>
    </location>
</feature>
<dbReference type="EMBL" id="JADOXO010000057">
    <property type="protein sequence ID" value="KAF9816484.1"/>
    <property type="molecule type" value="Genomic_DNA"/>
</dbReference>
<reference evidence="2" key="1">
    <citation type="submission" date="2020-11" db="EMBL/GenBank/DDBJ databases">
        <authorList>
            <person name="Koelle M."/>
            <person name="Horta M.A.C."/>
            <person name="Nowrousian M."/>
            <person name="Ohm R.A."/>
            <person name="Benz P."/>
            <person name="Pilgard A."/>
        </authorList>
    </citation>
    <scope>NUCLEOTIDE SEQUENCE</scope>
    <source>
        <strain evidence="2">FPRL280</strain>
    </source>
</reference>
<organism evidence="2 3">
    <name type="scientific">Rhodonia placenta</name>
    <dbReference type="NCBI Taxonomy" id="104341"/>
    <lineage>
        <taxon>Eukaryota</taxon>
        <taxon>Fungi</taxon>
        <taxon>Dikarya</taxon>
        <taxon>Basidiomycota</taxon>
        <taxon>Agaricomycotina</taxon>
        <taxon>Agaricomycetes</taxon>
        <taxon>Polyporales</taxon>
        <taxon>Adustoporiaceae</taxon>
        <taxon>Rhodonia</taxon>
    </lineage>
</organism>
<evidence type="ECO:0000313" key="2">
    <source>
        <dbReference type="EMBL" id="KAF9816484.1"/>
    </source>
</evidence>
<comment type="caution">
    <text evidence="2">The sequence shown here is derived from an EMBL/GenBank/DDBJ whole genome shotgun (WGS) entry which is preliminary data.</text>
</comment>
<feature type="region of interest" description="Disordered" evidence="1">
    <location>
        <begin position="1"/>
        <end position="60"/>
    </location>
</feature>